<dbReference type="GO" id="GO:0034040">
    <property type="term" value="F:ATPase-coupled lipid transmembrane transporter activity"/>
    <property type="evidence" value="ECO:0007669"/>
    <property type="project" value="TreeGrafter"/>
</dbReference>
<accession>A0A7X2MWH2</accession>
<keyword evidence="2 7" id="KW-0812">Transmembrane</keyword>
<dbReference type="InterPro" id="IPR003439">
    <property type="entry name" value="ABC_transporter-like_ATP-bd"/>
</dbReference>
<dbReference type="Gene3D" id="3.40.50.300">
    <property type="entry name" value="P-loop containing nucleotide triphosphate hydrolases"/>
    <property type="match status" value="1"/>
</dbReference>
<feature type="domain" description="ABC transporter" evidence="8">
    <location>
        <begin position="351"/>
        <end position="590"/>
    </location>
</feature>
<evidence type="ECO:0000259" key="8">
    <source>
        <dbReference type="PROSITE" id="PS50893"/>
    </source>
</evidence>
<evidence type="ECO:0000256" key="4">
    <source>
        <dbReference type="ARBA" id="ARBA00022840"/>
    </source>
</evidence>
<comment type="caution">
    <text evidence="10">The sequence shown here is derived from an EMBL/GenBank/DDBJ whole genome shotgun (WGS) entry which is preliminary data.</text>
</comment>
<dbReference type="InterPro" id="IPR011527">
    <property type="entry name" value="ABC1_TM_dom"/>
</dbReference>
<evidence type="ECO:0000256" key="6">
    <source>
        <dbReference type="ARBA" id="ARBA00023136"/>
    </source>
</evidence>
<dbReference type="PANTHER" id="PTHR24221">
    <property type="entry name" value="ATP-BINDING CASSETTE SUB-FAMILY B"/>
    <property type="match status" value="1"/>
</dbReference>
<evidence type="ECO:0000256" key="3">
    <source>
        <dbReference type="ARBA" id="ARBA00022741"/>
    </source>
</evidence>
<dbReference type="EMBL" id="VULX01000002">
    <property type="protein sequence ID" value="MSR90358.1"/>
    <property type="molecule type" value="Genomic_DNA"/>
</dbReference>
<dbReference type="GO" id="GO:0016887">
    <property type="term" value="F:ATP hydrolysis activity"/>
    <property type="evidence" value="ECO:0007669"/>
    <property type="project" value="InterPro"/>
</dbReference>
<dbReference type="GO" id="GO:0005886">
    <property type="term" value="C:plasma membrane"/>
    <property type="evidence" value="ECO:0007669"/>
    <property type="project" value="UniProtKB-SubCell"/>
</dbReference>
<dbReference type="PROSITE" id="PS50893">
    <property type="entry name" value="ABC_TRANSPORTER_2"/>
    <property type="match status" value="1"/>
</dbReference>
<keyword evidence="3" id="KW-0547">Nucleotide-binding</keyword>
<gene>
    <name evidence="10" type="ORF">FYJ33_02745</name>
</gene>
<dbReference type="SUPFAM" id="SSF90123">
    <property type="entry name" value="ABC transporter transmembrane region"/>
    <property type="match status" value="1"/>
</dbReference>
<evidence type="ECO:0000259" key="9">
    <source>
        <dbReference type="PROSITE" id="PS50929"/>
    </source>
</evidence>
<evidence type="ECO:0000256" key="1">
    <source>
        <dbReference type="ARBA" id="ARBA00004651"/>
    </source>
</evidence>
<evidence type="ECO:0000256" key="5">
    <source>
        <dbReference type="ARBA" id="ARBA00022989"/>
    </source>
</evidence>
<keyword evidence="6 7" id="KW-0472">Membrane</keyword>
<evidence type="ECO:0000256" key="7">
    <source>
        <dbReference type="SAM" id="Phobius"/>
    </source>
</evidence>
<dbReference type="InterPro" id="IPR036640">
    <property type="entry name" value="ABC1_TM_sf"/>
</dbReference>
<feature type="transmembrane region" description="Helical" evidence="7">
    <location>
        <begin position="27"/>
        <end position="48"/>
    </location>
</feature>
<evidence type="ECO:0000256" key="2">
    <source>
        <dbReference type="ARBA" id="ARBA00022692"/>
    </source>
</evidence>
<dbReference type="SUPFAM" id="SSF52540">
    <property type="entry name" value="P-loop containing nucleoside triphosphate hydrolases"/>
    <property type="match status" value="1"/>
</dbReference>
<dbReference type="GO" id="GO:0140359">
    <property type="term" value="F:ABC-type transporter activity"/>
    <property type="evidence" value="ECO:0007669"/>
    <property type="project" value="InterPro"/>
</dbReference>
<feature type="transmembrane region" description="Helical" evidence="7">
    <location>
        <begin position="68"/>
        <end position="86"/>
    </location>
</feature>
<dbReference type="Gene3D" id="1.20.1560.10">
    <property type="entry name" value="ABC transporter type 1, transmembrane domain"/>
    <property type="match status" value="1"/>
</dbReference>
<dbReference type="PROSITE" id="PS00211">
    <property type="entry name" value="ABC_TRANSPORTER_1"/>
    <property type="match status" value="1"/>
</dbReference>
<keyword evidence="4 10" id="KW-0067">ATP-binding</keyword>
<keyword evidence="11" id="KW-1185">Reference proteome</keyword>
<evidence type="ECO:0000313" key="10">
    <source>
        <dbReference type="EMBL" id="MSR90358.1"/>
    </source>
</evidence>
<sequence>MIIMNKSGKIKIIDIIKTMIPMVVKACPLYFGFFCIVSLLTAALSTMNTVTMNNFLDSIEKFFNKTCTFYGVCLELLFLGICLISYQAANGVMNFIGDDFSTKVEGKIREKINIKSSKINPTDFENPLFLDDINKAEEGTESGIFIVRMILVVSMFYIPYFVFIGIYLYKLRPVLVISIALIFFPIMISQVIKIKLFTNLEDEIAPIRRQFKYYERCLIDKEYYKETRSLGCAGYFMKLYKESLSKYNEYTLKIQKRVIKIEICLKLFTLSGYIIVLFILIDSMLKKYISIGAFGAVCGVLITFVNRMQELICKHISSIMQHIGTQNNLIRFLSAEERTGKDAVINDDPSIRLDNVSFTYPGTTSDALADINLYVNPGETIALVGENGSGKSTLIKILIGLYIPSNGDVEIAGYNTKEVSIKSLSSIISGVFQKYQRYKMTLKENIVISDTISDVNEKRVRSAAKEADLEMRKVDFSDGYDTMLSREFDGVELSGGQWQRVALARGFYKLHNMIILDEPTAAIDPIEETKLYNKFQKISKDKTSFIVTHRLGSAKLADRIIVLDKGRIVQQGTHESLINQEGKYREMYNLQSKWYK</sequence>
<feature type="transmembrane region" description="Helical" evidence="7">
    <location>
        <begin position="287"/>
        <end position="305"/>
    </location>
</feature>
<dbReference type="Proteomes" id="UP000460287">
    <property type="component" value="Unassembled WGS sequence"/>
</dbReference>
<reference evidence="10 11" key="1">
    <citation type="submission" date="2019-08" db="EMBL/GenBank/DDBJ databases">
        <title>In-depth cultivation of the pig gut microbiome towards novel bacterial diversity and tailored functional studies.</title>
        <authorList>
            <person name="Wylensek D."/>
            <person name="Hitch T.C.A."/>
            <person name="Clavel T."/>
        </authorList>
    </citation>
    <scope>NUCLEOTIDE SEQUENCE [LARGE SCALE GENOMIC DNA]</scope>
    <source>
        <strain evidence="10 11">WCA-383-APC-5B</strain>
    </source>
</reference>
<keyword evidence="5 7" id="KW-1133">Transmembrane helix</keyword>
<evidence type="ECO:0000313" key="11">
    <source>
        <dbReference type="Proteomes" id="UP000460287"/>
    </source>
</evidence>
<organism evidence="10 11">
    <name type="scientific">Inconstantimicrobium porci</name>
    <dbReference type="NCBI Taxonomy" id="2652291"/>
    <lineage>
        <taxon>Bacteria</taxon>
        <taxon>Bacillati</taxon>
        <taxon>Bacillota</taxon>
        <taxon>Clostridia</taxon>
        <taxon>Eubacteriales</taxon>
        <taxon>Clostridiaceae</taxon>
        <taxon>Inconstantimicrobium</taxon>
    </lineage>
</organism>
<dbReference type="InterPro" id="IPR027417">
    <property type="entry name" value="P-loop_NTPase"/>
</dbReference>
<feature type="transmembrane region" description="Helical" evidence="7">
    <location>
        <begin position="263"/>
        <end position="281"/>
    </location>
</feature>
<dbReference type="SMART" id="SM00382">
    <property type="entry name" value="AAA"/>
    <property type="match status" value="1"/>
</dbReference>
<feature type="transmembrane region" description="Helical" evidence="7">
    <location>
        <begin position="174"/>
        <end position="192"/>
    </location>
</feature>
<dbReference type="PANTHER" id="PTHR24221:SF646">
    <property type="entry name" value="HAEMOLYSIN SECRETION ATP-BINDING PROTEIN"/>
    <property type="match status" value="1"/>
</dbReference>
<dbReference type="AlphaFoldDB" id="A0A7X2MWH2"/>
<comment type="subcellular location">
    <subcellularLocation>
        <location evidence="1">Cell membrane</location>
        <topology evidence="1">Multi-pass membrane protein</topology>
    </subcellularLocation>
</comment>
<dbReference type="GO" id="GO:0005524">
    <property type="term" value="F:ATP binding"/>
    <property type="evidence" value="ECO:0007669"/>
    <property type="project" value="UniProtKB-KW"/>
</dbReference>
<feature type="transmembrane region" description="Helical" evidence="7">
    <location>
        <begin position="145"/>
        <end position="168"/>
    </location>
</feature>
<dbReference type="InterPro" id="IPR039421">
    <property type="entry name" value="Type_1_exporter"/>
</dbReference>
<name>A0A7X2MWH2_9CLOT</name>
<dbReference type="InterPro" id="IPR003593">
    <property type="entry name" value="AAA+_ATPase"/>
</dbReference>
<dbReference type="Pfam" id="PF00005">
    <property type="entry name" value="ABC_tran"/>
    <property type="match status" value="1"/>
</dbReference>
<proteinExistence type="predicted"/>
<dbReference type="PROSITE" id="PS50929">
    <property type="entry name" value="ABC_TM1F"/>
    <property type="match status" value="1"/>
</dbReference>
<feature type="domain" description="ABC transmembrane type-1" evidence="9">
    <location>
        <begin position="36"/>
        <end position="312"/>
    </location>
</feature>
<dbReference type="InterPro" id="IPR017871">
    <property type="entry name" value="ABC_transporter-like_CS"/>
</dbReference>
<protein>
    <submittedName>
        <fullName evidence="10">ABC transporter ATP-binding protein</fullName>
    </submittedName>
</protein>